<dbReference type="RefSeq" id="XP_024342251.1">
    <property type="nucleotide sequence ID" value="XM_024478613.1"/>
</dbReference>
<accession>A0A1X6N9Y7</accession>
<gene>
    <name evidence="2" type="ORF">POSPLADRAFT_1044820</name>
</gene>
<sequence>MPRKPNATNATASTKLTSRQKTRAHVAFQSIDSKAGLGDEIEDDTDDVVINGDDENGMMEMLTMLQEFQKRKASKTSSRATVFHNKKNALFTDARKNVDAVVRDGMAYIDQCLAKISELKAQETSQENNFKDLSRLWENHDEIIQNLLGTYPTIIEDLSHRRAEQINEASAMCE</sequence>
<keyword evidence="3" id="KW-1185">Reference proteome</keyword>
<evidence type="ECO:0000313" key="2">
    <source>
        <dbReference type="EMBL" id="OSX65457.1"/>
    </source>
</evidence>
<dbReference type="AlphaFoldDB" id="A0A1X6N9Y7"/>
<name>A0A1X6N9Y7_9APHY</name>
<dbReference type="Proteomes" id="UP000194127">
    <property type="component" value="Unassembled WGS sequence"/>
</dbReference>
<dbReference type="OrthoDB" id="3264586at2759"/>
<organism evidence="2 3">
    <name type="scientific">Postia placenta MAD-698-R-SB12</name>
    <dbReference type="NCBI Taxonomy" id="670580"/>
    <lineage>
        <taxon>Eukaryota</taxon>
        <taxon>Fungi</taxon>
        <taxon>Dikarya</taxon>
        <taxon>Basidiomycota</taxon>
        <taxon>Agaricomycotina</taxon>
        <taxon>Agaricomycetes</taxon>
        <taxon>Polyporales</taxon>
        <taxon>Adustoporiaceae</taxon>
        <taxon>Rhodonia</taxon>
    </lineage>
</organism>
<dbReference type="EMBL" id="KZ110593">
    <property type="protein sequence ID" value="OSX65457.1"/>
    <property type="molecule type" value="Genomic_DNA"/>
</dbReference>
<reference evidence="2 3" key="1">
    <citation type="submission" date="2017-04" db="EMBL/GenBank/DDBJ databases">
        <title>Genome Sequence of the Model Brown-Rot Fungus Postia placenta SB12.</title>
        <authorList>
            <consortium name="DOE Joint Genome Institute"/>
            <person name="Gaskell J."/>
            <person name="Kersten P."/>
            <person name="Larrondo L.F."/>
            <person name="Canessa P."/>
            <person name="Martinez D."/>
            <person name="Hibbett D."/>
            <person name="Schmoll M."/>
            <person name="Kubicek C.P."/>
            <person name="Martinez A.T."/>
            <person name="Yadav J."/>
            <person name="Master E."/>
            <person name="Magnuson J.K."/>
            <person name="James T."/>
            <person name="Yaver D."/>
            <person name="Berka R."/>
            <person name="Labutti K."/>
            <person name="Lipzen A."/>
            <person name="Aerts A."/>
            <person name="Barry K."/>
            <person name="Henrissat B."/>
            <person name="Blanchette R."/>
            <person name="Grigoriev I."/>
            <person name="Cullen D."/>
        </authorList>
    </citation>
    <scope>NUCLEOTIDE SEQUENCE [LARGE SCALE GENOMIC DNA]</scope>
    <source>
        <strain evidence="2 3">MAD-698-R-SB12</strain>
    </source>
</reference>
<feature type="region of interest" description="Disordered" evidence="1">
    <location>
        <begin position="1"/>
        <end position="24"/>
    </location>
</feature>
<protein>
    <submittedName>
        <fullName evidence="2">Uncharacterized protein</fullName>
    </submittedName>
</protein>
<evidence type="ECO:0000313" key="3">
    <source>
        <dbReference type="Proteomes" id="UP000194127"/>
    </source>
</evidence>
<feature type="compositionally biased region" description="Polar residues" evidence="1">
    <location>
        <begin position="1"/>
        <end position="17"/>
    </location>
</feature>
<evidence type="ECO:0000256" key="1">
    <source>
        <dbReference type="SAM" id="MobiDB-lite"/>
    </source>
</evidence>
<dbReference type="GeneID" id="36323563"/>
<proteinExistence type="predicted"/>